<gene>
    <name evidence="1" type="ORF">GMARGA_LOCUS19781</name>
</gene>
<proteinExistence type="predicted"/>
<protein>
    <submittedName>
        <fullName evidence="1">44846_t:CDS:1</fullName>
    </submittedName>
</protein>
<comment type="caution">
    <text evidence="1">The sequence shown here is derived from an EMBL/GenBank/DDBJ whole genome shotgun (WGS) entry which is preliminary data.</text>
</comment>
<name>A0ABN7VKL7_GIGMA</name>
<accession>A0ABN7VKL7</accession>
<evidence type="ECO:0000313" key="2">
    <source>
        <dbReference type="Proteomes" id="UP000789901"/>
    </source>
</evidence>
<dbReference type="EMBL" id="CAJVQB010016788">
    <property type="protein sequence ID" value="CAG8781471.1"/>
    <property type="molecule type" value="Genomic_DNA"/>
</dbReference>
<organism evidence="1 2">
    <name type="scientific">Gigaspora margarita</name>
    <dbReference type="NCBI Taxonomy" id="4874"/>
    <lineage>
        <taxon>Eukaryota</taxon>
        <taxon>Fungi</taxon>
        <taxon>Fungi incertae sedis</taxon>
        <taxon>Mucoromycota</taxon>
        <taxon>Glomeromycotina</taxon>
        <taxon>Glomeromycetes</taxon>
        <taxon>Diversisporales</taxon>
        <taxon>Gigasporaceae</taxon>
        <taxon>Gigaspora</taxon>
    </lineage>
</organism>
<keyword evidence="2" id="KW-1185">Reference proteome</keyword>
<reference evidence="1 2" key="1">
    <citation type="submission" date="2021-06" db="EMBL/GenBank/DDBJ databases">
        <authorList>
            <person name="Kallberg Y."/>
            <person name="Tangrot J."/>
            <person name="Rosling A."/>
        </authorList>
    </citation>
    <scope>NUCLEOTIDE SEQUENCE [LARGE SCALE GENOMIC DNA]</scope>
    <source>
        <strain evidence="1 2">120-4 pot B 10/14</strain>
    </source>
</reference>
<dbReference type="Proteomes" id="UP000789901">
    <property type="component" value="Unassembled WGS sequence"/>
</dbReference>
<feature type="non-terminal residue" evidence="1">
    <location>
        <position position="41"/>
    </location>
</feature>
<sequence>MSKKPLKKCQEEALKEYKKLLKNTSREMLKELLEKSVQRNA</sequence>
<evidence type="ECO:0000313" key="1">
    <source>
        <dbReference type="EMBL" id="CAG8781471.1"/>
    </source>
</evidence>